<organism evidence="2 3">
    <name type="scientific">Candidatus Enterococcus lemimoniae</name>
    <dbReference type="NCBI Taxonomy" id="1834167"/>
    <lineage>
        <taxon>Bacteria</taxon>
        <taxon>Bacillati</taxon>
        <taxon>Bacillota</taxon>
        <taxon>Bacilli</taxon>
        <taxon>Lactobacillales</taxon>
        <taxon>Enterococcaceae</taxon>
        <taxon>Enterococcus</taxon>
    </lineage>
</organism>
<name>A0ABZ2T0N8_9ENTE</name>
<dbReference type="EMBL" id="CP147248">
    <property type="protein sequence ID" value="WYJ84963.1"/>
    <property type="molecule type" value="Genomic_DNA"/>
</dbReference>
<reference evidence="2 3" key="2">
    <citation type="submission" date="2024-03" db="EMBL/GenBank/DDBJ databases">
        <title>The Genome Sequence of Enterococcus sp. DIV0727d.</title>
        <authorList>
            <consortium name="The Broad Institute Genomics Platform"/>
            <consortium name="The Broad Institute Microbial Omics Core"/>
            <consortium name="The Broad Institute Genomic Center for Infectious Diseases"/>
            <person name="Earl A."/>
            <person name="Manson A."/>
            <person name="Gilmore M."/>
            <person name="Schwartman J."/>
            <person name="Shea T."/>
            <person name="Abouelleil A."/>
            <person name="Cao P."/>
            <person name="Chapman S."/>
            <person name="Cusick C."/>
            <person name="Young S."/>
            <person name="Neafsey D."/>
            <person name="Nusbaum C."/>
            <person name="Birren B."/>
        </authorList>
    </citation>
    <scope>NUCLEOTIDE SEQUENCE [LARGE SCALE GENOMIC DNA]</scope>
    <source>
        <strain evidence="2 3">12C11_DIV0727</strain>
    </source>
</reference>
<evidence type="ECO:0000256" key="1">
    <source>
        <dbReference type="SAM" id="MobiDB-lite"/>
    </source>
</evidence>
<feature type="region of interest" description="Disordered" evidence="1">
    <location>
        <begin position="96"/>
        <end position="142"/>
    </location>
</feature>
<keyword evidence="3" id="KW-1185">Reference proteome</keyword>
<evidence type="ECO:0000313" key="2">
    <source>
        <dbReference type="EMBL" id="WYJ84963.1"/>
    </source>
</evidence>
<sequence length="163" mass="17810">MATVRIKKICDTADKKWGGSNKGLVVGAAFVIPIPIVPVVPPVTTIPKPDLDTGNFSFPSLPKVPSAQDLANGIVGWFIGDYIQKITEKNEAVFNPKNGTTIRKGNSKAKKDTGYLQKDGSVWSQDDGASHGGSSWKKYKNKRDFEKGKREGTYDEKGNKLRD</sequence>
<dbReference type="Proteomes" id="UP000195080">
    <property type="component" value="Chromosome"/>
</dbReference>
<gene>
    <name evidence="2" type="ORF">A5866_000021</name>
</gene>
<proteinExistence type="predicted"/>
<reference evidence="3" key="1">
    <citation type="submission" date="2017-05" db="EMBL/GenBank/DDBJ databases">
        <title>The Genome Sequence of EEnterococcus faecalis 9F2_4866.</title>
        <authorList>
            <consortium name="The Broad Institute Genomics Platform"/>
            <consortium name="The Broad Institute Genomic Center for Infectious Diseases"/>
            <person name="Earl A."/>
            <person name="Manson A."/>
            <person name="Schwartman J."/>
            <person name="Gilmore M."/>
            <person name="Abouelleil A."/>
            <person name="Cao P."/>
            <person name="Chapman S."/>
            <person name="Cusick C."/>
            <person name="Shea T."/>
            <person name="Young S."/>
            <person name="Neafsey D."/>
            <person name="Nusbaum C."/>
            <person name="Birren B."/>
        </authorList>
    </citation>
    <scope>NUCLEOTIDE SEQUENCE [LARGE SCALE GENOMIC DNA]</scope>
    <source>
        <strain evidence="3">12C11_DIV0727</strain>
    </source>
</reference>
<dbReference type="RefSeq" id="WP_339099716.1">
    <property type="nucleotide sequence ID" value="NZ_CP147248.1"/>
</dbReference>
<accession>A0ABZ2T0N8</accession>
<protein>
    <submittedName>
        <fullName evidence="2">Uncharacterized protein</fullName>
    </submittedName>
</protein>
<evidence type="ECO:0000313" key="3">
    <source>
        <dbReference type="Proteomes" id="UP000195080"/>
    </source>
</evidence>